<evidence type="ECO:0000313" key="5">
    <source>
        <dbReference type="EMBL" id="WOT04114.1"/>
    </source>
</evidence>
<evidence type="ECO:0000256" key="3">
    <source>
        <dbReference type="ARBA" id="ARBA00022777"/>
    </source>
</evidence>
<dbReference type="EC" id="2.7.1.31" evidence="5"/>
<evidence type="ECO:0000256" key="2">
    <source>
        <dbReference type="ARBA" id="ARBA00022679"/>
    </source>
</evidence>
<evidence type="ECO:0000313" key="6">
    <source>
        <dbReference type="Proteomes" id="UP001529491"/>
    </source>
</evidence>
<dbReference type="Gene3D" id="3.40.50.10350">
    <property type="entry name" value="Glycerate kinase, domain 1"/>
    <property type="match status" value="1"/>
</dbReference>
<dbReference type="InterPro" id="IPR018197">
    <property type="entry name" value="Glycerate_kinase_RE-like"/>
</dbReference>
<dbReference type="EMBL" id="CP136522">
    <property type="protein sequence ID" value="WOT04114.1"/>
    <property type="molecule type" value="Genomic_DNA"/>
</dbReference>
<accession>A0ABZ0JUX8</accession>
<dbReference type="PIRSF" id="PIRSF006078">
    <property type="entry name" value="GlxK"/>
    <property type="match status" value="1"/>
</dbReference>
<dbReference type="RefSeq" id="WP_310471743.1">
    <property type="nucleotide sequence ID" value="NZ_CP136522.1"/>
</dbReference>
<proteinExistence type="inferred from homology"/>
<dbReference type="PANTHER" id="PTHR21599:SF0">
    <property type="entry name" value="GLYCERATE KINASE"/>
    <property type="match status" value="1"/>
</dbReference>
<evidence type="ECO:0000256" key="4">
    <source>
        <dbReference type="PIRNR" id="PIRNR006078"/>
    </source>
</evidence>
<keyword evidence="3 4" id="KW-0418">Kinase</keyword>
<dbReference type="InterPro" id="IPR018193">
    <property type="entry name" value="Glyc_kinase_flavodox-like_fold"/>
</dbReference>
<keyword evidence="2 4" id="KW-0808">Transferase</keyword>
<dbReference type="NCBIfam" id="TIGR00045">
    <property type="entry name" value="glycerate kinase"/>
    <property type="match status" value="1"/>
</dbReference>
<dbReference type="Proteomes" id="UP001529491">
    <property type="component" value="Chromosome"/>
</dbReference>
<sequence length="385" mass="39963">MKIVIAPDSFKESLTAMEVADQIERGFRTVLPHAQYLKLPVADGGEGTVQSMVDATNGHIVWTKVTGPLGEQVNAFYGILGEQYHRHEKTAVIEMAAASGLHLAPPAQRNPLLTTSYGTGELIVDALNRGIKHIIIGLGGSATNDGGAGMAQALGAQLLDKTASPIGLGGAALSQLEYIDLTQLHPLLAECQFEVACDVDNPLCGDSGASAVFGPQKGATKQMVEQLDCALSHYADVISQSGINDYRNEAGVGAAGGMGLGLMAFVNAKLKPGIDIVIDAVDLAAHIQGADLVITGEGRLDSQTLHGKTPMGVAAVAGKFDVPVIAIAGSVSDGANILLEHGFSALFSITPRALPLAEVLLNAKHNLYCTSSNIAALYNLAPSKR</sequence>
<comment type="similarity">
    <text evidence="1 4">Belongs to the glycerate kinase type-1 family.</text>
</comment>
<dbReference type="PANTHER" id="PTHR21599">
    <property type="entry name" value="GLYCERATE KINASE"/>
    <property type="match status" value="1"/>
</dbReference>
<dbReference type="SUPFAM" id="SSF110738">
    <property type="entry name" value="Glycerate kinase I"/>
    <property type="match status" value="1"/>
</dbReference>
<evidence type="ECO:0000256" key="1">
    <source>
        <dbReference type="ARBA" id="ARBA00006284"/>
    </source>
</evidence>
<keyword evidence="6" id="KW-1185">Reference proteome</keyword>
<dbReference type="Pfam" id="PF02595">
    <property type="entry name" value="Gly_kinase"/>
    <property type="match status" value="1"/>
</dbReference>
<protein>
    <submittedName>
        <fullName evidence="5">Glycerate kinase</fullName>
        <ecNumber evidence="5">2.7.1.31</ecNumber>
    </submittedName>
</protein>
<reference evidence="5 6" key="1">
    <citation type="submission" date="2023-10" db="EMBL/GenBank/DDBJ databases">
        <title>Complete genome sequence of Shewanella sp. DAU334.</title>
        <authorList>
            <person name="Lee Y.-S."/>
            <person name="Jeong H.-R."/>
            <person name="Hwang E.-J."/>
            <person name="Choi Y.-L."/>
            <person name="Kim G.-D."/>
        </authorList>
    </citation>
    <scope>NUCLEOTIDE SEQUENCE [LARGE SCALE GENOMIC DNA]</scope>
    <source>
        <strain evidence="5 6">DAU334</strain>
    </source>
</reference>
<dbReference type="InterPro" id="IPR004381">
    <property type="entry name" value="Glycerate_kinase"/>
</dbReference>
<dbReference type="Gene3D" id="3.90.1510.10">
    <property type="entry name" value="Glycerate kinase, domain 2"/>
    <property type="match status" value="1"/>
</dbReference>
<dbReference type="GO" id="GO:0008887">
    <property type="term" value="F:glycerate kinase activity"/>
    <property type="evidence" value="ECO:0007669"/>
    <property type="project" value="UniProtKB-EC"/>
</dbReference>
<dbReference type="InterPro" id="IPR036129">
    <property type="entry name" value="Glycerate_kinase_sf"/>
</dbReference>
<gene>
    <name evidence="5" type="ORF">RGE70_12320</name>
</gene>
<name>A0ABZ0JUX8_9GAMM</name>
<organism evidence="5 6">
    <name type="scientific">Shewanella youngdeokensis</name>
    <dbReference type="NCBI Taxonomy" id="2999068"/>
    <lineage>
        <taxon>Bacteria</taxon>
        <taxon>Pseudomonadati</taxon>
        <taxon>Pseudomonadota</taxon>
        <taxon>Gammaproteobacteria</taxon>
        <taxon>Alteromonadales</taxon>
        <taxon>Shewanellaceae</taxon>
        <taxon>Shewanella</taxon>
    </lineage>
</organism>